<proteinExistence type="predicted"/>
<evidence type="ECO:0000313" key="1">
    <source>
        <dbReference type="EMBL" id="CAG8766467.1"/>
    </source>
</evidence>
<comment type="caution">
    <text evidence="1">The sequence shown here is derived from an EMBL/GenBank/DDBJ whole genome shotgun (WGS) entry which is preliminary data.</text>
</comment>
<feature type="non-terminal residue" evidence="1">
    <location>
        <position position="82"/>
    </location>
</feature>
<name>A0ACA9QVW5_9GLOM</name>
<dbReference type="Proteomes" id="UP000789702">
    <property type="component" value="Unassembled WGS sequence"/>
</dbReference>
<evidence type="ECO:0000313" key="2">
    <source>
        <dbReference type="Proteomes" id="UP000789702"/>
    </source>
</evidence>
<accession>A0ACA9QVW5</accession>
<reference evidence="1" key="1">
    <citation type="submission" date="2021-06" db="EMBL/GenBank/DDBJ databases">
        <authorList>
            <person name="Kallberg Y."/>
            <person name="Tangrot J."/>
            <person name="Rosling A."/>
        </authorList>
    </citation>
    <scope>NUCLEOTIDE SEQUENCE</scope>
    <source>
        <strain evidence="1">IL203A</strain>
    </source>
</reference>
<organism evidence="1 2">
    <name type="scientific">Dentiscutata heterogama</name>
    <dbReference type="NCBI Taxonomy" id="1316150"/>
    <lineage>
        <taxon>Eukaryota</taxon>
        <taxon>Fungi</taxon>
        <taxon>Fungi incertae sedis</taxon>
        <taxon>Mucoromycota</taxon>
        <taxon>Glomeromycotina</taxon>
        <taxon>Glomeromycetes</taxon>
        <taxon>Diversisporales</taxon>
        <taxon>Gigasporaceae</taxon>
        <taxon>Dentiscutata</taxon>
    </lineage>
</organism>
<sequence>MIDPALTNDAGWAIGNSLLGLALSLACIAALITKAQSRYLGGEQIKKLFMTVYRDVKPSLIALSIVSSWTWTATLLQSSTVA</sequence>
<protein>
    <submittedName>
        <fullName evidence="1">12504_t:CDS:1</fullName>
    </submittedName>
</protein>
<feature type="non-terminal residue" evidence="1">
    <location>
        <position position="1"/>
    </location>
</feature>
<gene>
    <name evidence="1" type="ORF">DHETER_LOCUS15587</name>
</gene>
<keyword evidence="2" id="KW-1185">Reference proteome</keyword>
<dbReference type="EMBL" id="CAJVPU010054191">
    <property type="protein sequence ID" value="CAG8766467.1"/>
    <property type="molecule type" value="Genomic_DNA"/>
</dbReference>